<dbReference type="Pfam" id="PF21311">
    <property type="entry name" value="Phage_RBD_prop"/>
    <property type="match status" value="1"/>
</dbReference>
<dbReference type="OrthoDB" id="3968810at2"/>
<dbReference type="Proteomes" id="UP000326178">
    <property type="component" value="Chromosome"/>
</dbReference>
<accession>A0A5J6FI83</accession>
<name>A0A5J6FI83_9ACTN</name>
<protein>
    <recommendedName>
        <fullName evidence="1">P68 RBP/TagC-like beta-propeller domain-containing protein</fullName>
    </recommendedName>
</protein>
<dbReference type="InterPro" id="IPR048799">
    <property type="entry name" value="P68_RBP_TagC-like_beta-prop"/>
</dbReference>
<feature type="domain" description="P68 RBP/TagC-like beta-propeller" evidence="1">
    <location>
        <begin position="26"/>
        <end position="264"/>
    </location>
</feature>
<evidence type="ECO:0000313" key="2">
    <source>
        <dbReference type="EMBL" id="QEU74610.1"/>
    </source>
</evidence>
<proteinExistence type="predicted"/>
<sequence length="397" mass="42879">MINLASPSHPALLSGAVLAHTGSYTQSLFWEPVEQLWYICQRRGTTGDQNRIQVSRLTADGALKDSMLIARAGHGANIGVERSAGAAYLWTDAMPNGDWASAIARIRYVPGGTADAGDPAATAVHTPRTGVYRVSATIDPTRRHLVYRWQSNNINSTEAVGGFDRYDLDAAAAGTFTPLETLPYTATGRSLQGYACLGDHLYTLHGEQGQANTLVTCANWASGEILQTEPLTTFGSLPHAEPEGICVFANSPGDPQATLAFGIAHYDTDNIRRINVARFPHPGTGPWVAVPYDETTYTANSANYVPQYRLAGDQVHLHFSMSRNDGKPWGNGEVLFQLPLRARPNRTQRLLGVVGGGGVDADTMAVRFEVTTDGNVIVYDERALTSWVGADAGFWRC</sequence>
<reference evidence="2 3" key="1">
    <citation type="submission" date="2017-09" db="EMBL/GenBank/DDBJ databases">
        <authorList>
            <person name="Lee N."/>
            <person name="Cho B.-K."/>
        </authorList>
    </citation>
    <scope>NUCLEOTIDE SEQUENCE [LARGE SCALE GENOMIC DNA]</scope>
    <source>
        <strain evidence="2 3">ATCC 12769</strain>
    </source>
</reference>
<dbReference type="AlphaFoldDB" id="A0A5J6FI83"/>
<keyword evidence="3" id="KW-1185">Reference proteome</keyword>
<dbReference type="KEGG" id="snk:CP967_23795"/>
<organism evidence="2 3">
    <name type="scientific">Streptomyces nitrosporeus</name>
    <dbReference type="NCBI Taxonomy" id="28894"/>
    <lineage>
        <taxon>Bacteria</taxon>
        <taxon>Bacillati</taxon>
        <taxon>Actinomycetota</taxon>
        <taxon>Actinomycetes</taxon>
        <taxon>Kitasatosporales</taxon>
        <taxon>Streptomycetaceae</taxon>
        <taxon>Streptomyces</taxon>
    </lineage>
</organism>
<evidence type="ECO:0000259" key="1">
    <source>
        <dbReference type="Pfam" id="PF21311"/>
    </source>
</evidence>
<dbReference type="RefSeq" id="WP_150489911.1">
    <property type="nucleotide sequence ID" value="NZ_BMUV01000002.1"/>
</dbReference>
<evidence type="ECO:0000313" key="3">
    <source>
        <dbReference type="Proteomes" id="UP000326178"/>
    </source>
</evidence>
<gene>
    <name evidence="2" type="ORF">CP967_23795</name>
</gene>
<dbReference type="EMBL" id="CP023702">
    <property type="protein sequence ID" value="QEU74610.1"/>
    <property type="molecule type" value="Genomic_DNA"/>
</dbReference>